<dbReference type="AlphaFoldDB" id="A0A1Y6BFD8"/>
<dbReference type="RefSeq" id="WP_085121256.1">
    <property type="nucleotide sequence ID" value="NZ_FWZX01000002.1"/>
</dbReference>
<dbReference type="InterPro" id="IPR029063">
    <property type="entry name" value="SAM-dependent_MTases_sf"/>
</dbReference>
<gene>
    <name evidence="1" type="ORF">SAMN05428998_102186</name>
</gene>
<dbReference type="Gene3D" id="3.40.50.150">
    <property type="entry name" value="Vaccinia Virus protein VP39"/>
    <property type="match status" value="1"/>
</dbReference>
<dbReference type="Proteomes" id="UP000192917">
    <property type="component" value="Unassembled WGS sequence"/>
</dbReference>
<keyword evidence="2" id="KW-1185">Reference proteome</keyword>
<reference evidence="1 2" key="1">
    <citation type="submission" date="2017-04" db="EMBL/GenBank/DDBJ databases">
        <authorList>
            <person name="Afonso C.L."/>
            <person name="Miller P.J."/>
            <person name="Scott M.A."/>
            <person name="Spackman E."/>
            <person name="Goraichik I."/>
            <person name="Dimitrov K.M."/>
            <person name="Suarez D.L."/>
            <person name="Swayne D.E."/>
        </authorList>
    </citation>
    <scope>NUCLEOTIDE SEQUENCE [LARGE SCALE GENOMIC DNA]</scope>
    <source>
        <strain evidence="1 2">USBA 355</strain>
    </source>
</reference>
<organism evidence="1 2">
    <name type="scientific">Tistlia consotensis USBA 355</name>
    <dbReference type="NCBI Taxonomy" id="560819"/>
    <lineage>
        <taxon>Bacteria</taxon>
        <taxon>Pseudomonadati</taxon>
        <taxon>Pseudomonadota</taxon>
        <taxon>Alphaproteobacteria</taxon>
        <taxon>Rhodospirillales</taxon>
        <taxon>Rhodovibrionaceae</taxon>
        <taxon>Tistlia</taxon>
    </lineage>
</organism>
<name>A0A1Y6BFD8_9PROT</name>
<proteinExistence type="predicted"/>
<evidence type="ECO:0008006" key="3">
    <source>
        <dbReference type="Google" id="ProtNLM"/>
    </source>
</evidence>
<protein>
    <recommendedName>
        <fullName evidence="3">Methyltransferase domain-containing protein</fullName>
    </recommendedName>
</protein>
<accession>A0A1Y6BFD8</accession>
<dbReference type="CDD" id="cd02440">
    <property type="entry name" value="AdoMet_MTases"/>
    <property type="match status" value="1"/>
</dbReference>
<evidence type="ECO:0000313" key="2">
    <source>
        <dbReference type="Proteomes" id="UP000192917"/>
    </source>
</evidence>
<evidence type="ECO:0000313" key="1">
    <source>
        <dbReference type="EMBL" id="SME98596.1"/>
    </source>
</evidence>
<dbReference type="EMBL" id="FWZX01000002">
    <property type="protein sequence ID" value="SME98596.1"/>
    <property type="molecule type" value="Genomic_DNA"/>
</dbReference>
<sequence>MDGSTALSETSQASQADQDAFLAYARSVMTDERLEELAARHASAGSETKYLAPDRWLKEKWKLADLLKLVGTPPQRVLDLGTGAGHFPFVCRYLGHECEALDQPGIPLYDDLCELAGLDRVDHRIGPRQPLPAFERRFDLVTAFMVGFNTRPDGTLFDLEDWRFFLDDVRDRLLNPGGRLCLKMIKQVEREGPKYGDPELMALFESRGAHFIPKNRYAIFDPLR</sequence>
<dbReference type="SUPFAM" id="SSF53335">
    <property type="entry name" value="S-adenosyl-L-methionine-dependent methyltransferases"/>
    <property type="match status" value="1"/>
</dbReference>